<dbReference type="SUPFAM" id="SSF56784">
    <property type="entry name" value="HAD-like"/>
    <property type="match status" value="1"/>
</dbReference>
<name>A0ABV3SYT1_9ACTN</name>
<dbReference type="Gene3D" id="1.10.150.240">
    <property type="entry name" value="Putative phosphatase, domain 2"/>
    <property type="match status" value="1"/>
</dbReference>
<dbReference type="SFLD" id="SFLDS00003">
    <property type="entry name" value="Haloacid_Dehalogenase"/>
    <property type="match status" value="1"/>
</dbReference>
<dbReference type="NCBIfam" id="TIGR01509">
    <property type="entry name" value="HAD-SF-IA-v3"/>
    <property type="match status" value="1"/>
</dbReference>
<dbReference type="InterPro" id="IPR036412">
    <property type="entry name" value="HAD-like_sf"/>
</dbReference>
<dbReference type="RefSeq" id="WP_367994069.1">
    <property type="nucleotide sequence ID" value="NZ_JBFPJR010000016.1"/>
</dbReference>
<dbReference type="CDD" id="cd02603">
    <property type="entry name" value="HAD_sEH-N_like"/>
    <property type="match status" value="1"/>
</dbReference>
<evidence type="ECO:0000313" key="1">
    <source>
        <dbReference type="EMBL" id="MEX0428101.1"/>
    </source>
</evidence>
<dbReference type="PANTHER" id="PTHR47829">
    <property type="entry name" value="HYDROLASE, PUTATIVE (AFU_ORTHOLOGUE AFUA_1G12880)-RELATED"/>
    <property type="match status" value="1"/>
</dbReference>
<dbReference type="InterPro" id="IPR052898">
    <property type="entry name" value="ACAD10-like"/>
</dbReference>
<protein>
    <submittedName>
        <fullName evidence="1">HAD family hydrolase</fullName>
    </submittedName>
</protein>
<gene>
    <name evidence="1" type="ORF">AB3X52_10770</name>
</gene>
<comment type="caution">
    <text evidence="1">The sequence shown here is derived from an EMBL/GenBank/DDBJ whole genome shotgun (WGS) entry which is preliminary data.</text>
</comment>
<keyword evidence="1" id="KW-0378">Hydrolase</keyword>
<evidence type="ECO:0000313" key="2">
    <source>
        <dbReference type="Proteomes" id="UP001556631"/>
    </source>
</evidence>
<dbReference type="InterPro" id="IPR006439">
    <property type="entry name" value="HAD-SF_hydro_IA"/>
</dbReference>
<dbReference type="InterPro" id="IPR023198">
    <property type="entry name" value="PGP-like_dom2"/>
</dbReference>
<dbReference type="PANTHER" id="PTHR47829:SF1">
    <property type="entry name" value="HAD FAMILY PHOSPHATASE"/>
    <property type="match status" value="1"/>
</dbReference>
<reference evidence="1 2" key="1">
    <citation type="submission" date="2024-07" db="EMBL/GenBank/DDBJ databases">
        <authorList>
            <person name="Lee S."/>
            <person name="Kang M."/>
        </authorList>
    </citation>
    <scope>NUCLEOTIDE SEQUENCE [LARGE SCALE GENOMIC DNA]</scope>
    <source>
        <strain evidence="1 2">DS6</strain>
    </source>
</reference>
<dbReference type="InterPro" id="IPR023214">
    <property type="entry name" value="HAD_sf"/>
</dbReference>
<dbReference type="EMBL" id="JBFPJR010000016">
    <property type="protein sequence ID" value="MEX0428101.1"/>
    <property type="molecule type" value="Genomic_DNA"/>
</dbReference>
<dbReference type="Gene3D" id="3.40.50.1000">
    <property type="entry name" value="HAD superfamily/HAD-like"/>
    <property type="match status" value="1"/>
</dbReference>
<sequence>MKAVVLDYGGVLTSPVGASITAWLEADGIRPESFTAVLKEWLGRDAAPGTPIHRLELGELSIAEFDALLAARLQTYDGGPVAAQGVLSRLFAGLRPDPAMWKLAEDLCAAGHRVALLSNSWGDTYPRDRLTALFDPIVISAEVGLRKPDPAIYRLVLERLGVDAEECVFVDDAEPNIAGARAMGLEAVLHTDAATTRAALATLVPELGGVA</sequence>
<dbReference type="PRINTS" id="PR00413">
    <property type="entry name" value="HADHALOGNASE"/>
</dbReference>
<keyword evidence="2" id="KW-1185">Reference proteome</keyword>
<dbReference type="GO" id="GO:0016787">
    <property type="term" value="F:hydrolase activity"/>
    <property type="evidence" value="ECO:0007669"/>
    <property type="project" value="UniProtKB-KW"/>
</dbReference>
<accession>A0ABV3SYT1</accession>
<dbReference type="Pfam" id="PF00702">
    <property type="entry name" value="Hydrolase"/>
    <property type="match status" value="1"/>
</dbReference>
<dbReference type="NCBIfam" id="TIGR01549">
    <property type="entry name" value="HAD-SF-IA-v1"/>
    <property type="match status" value="1"/>
</dbReference>
<dbReference type="Proteomes" id="UP001556631">
    <property type="component" value="Unassembled WGS sequence"/>
</dbReference>
<organism evidence="1 2">
    <name type="scientific">Nocardioides eburneus</name>
    <dbReference type="NCBI Taxonomy" id="3231482"/>
    <lineage>
        <taxon>Bacteria</taxon>
        <taxon>Bacillati</taxon>
        <taxon>Actinomycetota</taxon>
        <taxon>Actinomycetes</taxon>
        <taxon>Propionibacteriales</taxon>
        <taxon>Nocardioidaceae</taxon>
        <taxon>Nocardioides</taxon>
    </lineage>
</organism>
<dbReference type="SFLD" id="SFLDG01129">
    <property type="entry name" value="C1.5:_HAD__Beta-PGM__Phosphata"/>
    <property type="match status" value="1"/>
</dbReference>
<proteinExistence type="predicted"/>